<organism evidence="2 3">
    <name type="scientific">Methanosalsum natronophilum</name>
    <dbReference type="NCBI Taxonomy" id="768733"/>
    <lineage>
        <taxon>Archaea</taxon>
        <taxon>Methanobacteriati</taxon>
        <taxon>Methanobacteriota</taxon>
        <taxon>Stenosarchaea group</taxon>
        <taxon>Methanomicrobia</taxon>
        <taxon>Methanosarcinales</taxon>
        <taxon>Methanosarcinaceae</taxon>
        <taxon>Methanosalsum</taxon>
    </lineage>
</organism>
<evidence type="ECO:0000259" key="1">
    <source>
        <dbReference type="Pfam" id="PF01568"/>
    </source>
</evidence>
<dbReference type="PIRSF" id="PIRSF015873">
    <property type="entry name" value="FwdD"/>
    <property type="match status" value="1"/>
</dbReference>
<dbReference type="InterPro" id="IPR006657">
    <property type="entry name" value="MoPterin_dinucl-bd_dom"/>
</dbReference>
<protein>
    <submittedName>
        <fullName evidence="2">tRNA CCA-pyrophosphorylase</fullName>
    </submittedName>
</protein>
<dbReference type="Proteomes" id="UP000284763">
    <property type="component" value="Unassembled WGS sequence"/>
</dbReference>
<dbReference type="Pfam" id="PF01568">
    <property type="entry name" value="Molydop_binding"/>
    <property type="match status" value="1"/>
</dbReference>
<sequence>MKLETKLITGRTAYQGSYLENKTNPKYFEECACCEMNPEDLNKLGVSVGENLNVKTAFGEVVVKARENDGNPEGIIFIPMGPWSNAIVNPDTGGCGTPGFKGIPAEVEKTDKEPLDMISFMRTYYYQ</sequence>
<dbReference type="EMBL" id="QZAB01000159">
    <property type="protein sequence ID" value="RQD89211.1"/>
    <property type="molecule type" value="Genomic_DNA"/>
</dbReference>
<gene>
    <name evidence="2" type="ORF">D5R95_02375</name>
</gene>
<dbReference type="SUPFAM" id="SSF50692">
    <property type="entry name" value="ADC-like"/>
    <property type="match status" value="1"/>
</dbReference>
<dbReference type="InterPro" id="IPR012040">
    <property type="entry name" value="Formylmethanofuran_DH_dsu"/>
</dbReference>
<feature type="domain" description="Molybdopterin dinucleotide-binding" evidence="1">
    <location>
        <begin position="7"/>
        <end position="103"/>
    </location>
</feature>
<evidence type="ECO:0000313" key="3">
    <source>
        <dbReference type="Proteomes" id="UP000284763"/>
    </source>
</evidence>
<dbReference type="RefSeq" id="WP_259135039.1">
    <property type="nucleotide sequence ID" value="NZ_JANUCS010000010.1"/>
</dbReference>
<evidence type="ECO:0000313" key="2">
    <source>
        <dbReference type="EMBL" id="RQD89211.1"/>
    </source>
</evidence>
<dbReference type="GO" id="GO:0016491">
    <property type="term" value="F:oxidoreductase activity"/>
    <property type="evidence" value="ECO:0007669"/>
    <property type="project" value="InterPro"/>
</dbReference>
<comment type="caution">
    <text evidence="2">The sequence shown here is derived from an EMBL/GenBank/DDBJ whole genome shotgun (WGS) entry which is preliminary data.</text>
</comment>
<dbReference type="InterPro" id="IPR009010">
    <property type="entry name" value="Asp_de-COase-like_dom_sf"/>
</dbReference>
<dbReference type="AlphaFoldDB" id="A0A424Z3E3"/>
<proteinExistence type="predicted"/>
<dbReference type="GO" id="GO:0043546">
    <property type="term" value="F:molybdopterin cofactor binding"/>
    <property type="evidence" value="ECO:0007669"/>
    <property type="project" value="InterPro"/>
</dbReference>
<dbReference type="Gene3D" id="2.40.40.20">
    <property type="match status" value="1"/>
</dbReference>
<name>A0A424Z3E3_9EURY</name>
<reference evidence="2 3" key="1">
    <citation type="submission" date="2018-08" db="EMBL/GenBank/DDBJ databases">
        <title>The metabolism and importance of syntrophic acetate oxidation coupled to methane or sulfide production in haloalkaline environments.</title>
        <authorList>
            <person name="Timmers P.H.A."/>
            <person name="Vavourakis C.D."/>
            <person name="Sorokin D.Y."/>
            <person name="Sinninghe Damste J.S."/>
            <person name="Muyzer G."/>
            <person name="Stams A.J.M."/>
            <person name="Plugge C.M."/>
        </authorList>
    </citation>
    <scope>NUCLEOTIDE SEQUENCE [LARGE SCALE GENOMIC DNA]</scope>
    <source>
        <strain evidence="2">MSAO_Arc3</strain>
    </source>
</reference>
<accession>A0A424Z3E3</accession>